<dbReference type="AlphaFoldDB" id="C6SF99"/>
<dbReference type="EMBL" id="AM889137">
    <property type="protein sequence ID" value="CBA08879.1"/>
    <property type="molecule type" value="Genomic_DNA"/>
</dbReference>
<dbReference type="REBASE" id="23157">
    <property type="entry name" value="NmeA153ORF1963P"/>
</dbReference>
<gene>
    <name evidence="1" type="primary">hutI</name>
    <name evidence="1" type="ORF">NME_1968</name>
</gene>
<proteinExistence type="predicted"/>
<dbReference type="InterPro" id="IPR019064">
    <property type="entry name" value="Restrct_endonuc_II_NlaIV"/>
</dbReference>
<evidence type="ECO:0000313" key="1">
    <source>
        <dbReference type="EMBL" id="CBA08879.1"/>
    </source>
</evidence>
<dbReference type="Pfam" id="PF09564">
    <property type="entry name" value="RE_NgoBV"/>
    <property type="match status" value="1"/>
</dbReference>
<organism evidence="1">
    <name type="scientific">Neisseria meningitidis alpha153</name>
    <dbReference type="NCBI Taxonomy" id="663926"/>
    <lineage>
        <taxon>Bacteria</taxon>
        <taxon>Pseudomonadati</taxon>
        <taxon>Pseudomonadota</taxon>
        <taxon>Betaproteobacteria</taxon>
        <taxon>Neisseriales</taxon>
        <taxon>Neisseriaceae</taxon>
        <taxon>Neisseria</taxon>
    </lineage>
</organism>
<protein>
    <submittedName>
        <fullName evidence="1">Uncharacterized protein</fullName>
    </submittedName>
</protein>
<accession>C6SF99</accession>
<name>C6SF99_NEIME</name>
<reference evidence="1" key="1">
    <citation type="journal article" date="2008" name="Proc. Natl. Acad. Sci. U.S.A.">
        <title>Whole-genome comparison of disease and carriage strains provides insights into virulence evolution in Neisseria meningitidis.</title>
        <authorList>
            <person name="Schoen C."/>
            <person name="Blom J."/>
            <person name="Claus H."/>
            <person name="Schramm-Glueck A."/>
            <person name="Brandt P."/>
            <person name="Mueller T."/>
            <person name="Goesmann A."/>
            <person name="Joseph B."/>
            <person name="Konietzny S."/>
            <person name="Kurzai O."/>
            <person name="Schmitt C."/>
            <person name="Friedrich T."/>
            <person name="Linke B."/>
            <person name="Vogel U."/>
            <person name="Frosch M."/>
        </authorList>
    </citation>
    <scope>NUCLEOTIDE SEQUENCE</scope>
    <source>
        <strain evidence="1">Alpha153</strain>
    </source>
</reference>
<dbReference type="GO" id="GO:0009036">
    <property type="term" value="F:type II site-specific deoxyribonuclease activity"/>
    <property type="evidence" value="ECO:0007669"/>
    <property type="project" value="InterPro"/>
</dbReference>
<sequence length="92" mass="11047">MDGWAINLQVKKGVVHKIRPGVWYSINKKNMPMFECLEDFVSAIEETVYQNPATRHNASLWKKKFEEAYKKHYNRSISIPRWHEIAHKYKKK</sequence>